<dbReference type="AlphaFoldDB" id="A0A806X5C7"/>
<dbReference type="InterPro" id="IPR013217">
    <property type="entry name" value="Methyltransf_12"/>
</dbReference>
<dbReference type="Pfam" id="PF08242">
    <property type="entry name" value="Methyltransf_12"/>
    <property type="match status" value="1"/>
</dbReference>
<dbReference type="OMA" id="DRYHIQH"/>
<evidence type="ECO:0000259" key="4">
    <source>
        <dbReference type="SMART" id="SM00650"/>
    </source>
</evidence>
<evidence type="ECO:0000256" key="2">
    <source>
        <dbReference type="ARBA" id="ARBA00022679"/>
    </source>
</evidence>
<evidence type="ECO:0000256" key="1">
    <source>
        <dbReference type="ARBA" id="ARBA00022603"/>
    </source>
</evidence>
<dbReference type="InterPro" id="IPR029063">
    <property type="entry name" value="SAM-dependent_MTases_sf"/>
</dbReference>
<dbReference type="CDD" id="cd02440">
    <property type="entry name" value="AdoMet_MTases"/>
    <property type="match status" value="1"/>
</dbReference>
<evidence type="ECO:0000313" key="6">
    <source>
        <dbReference type="Proteomes" id="UP000069162"/>
    </source>
</evidence>
<dbReference type="InterPro" id="IPR020598">
    <property type="entry name" value="rRNA_Ade_methylase_Trfase_N"/>
</dbReference>
<dbReference type="SMART" id="SM00650">
    <property type="entry name" value="rADc"/>
    <property type="match status" value="1"/>
</dbReference>
<sequence length="194" mass="22320">MLTSVIATVQPYLKHQMNYARQFILSPRTFGSVTPSSPWLCNRMASLASWETATTVAELGAGDGVLTRRLLKRLSPAAQLDAWEIQPGLARQLQTLADQDRRLQVITRSAEQLDRNYDLIFSCLPLLSIPLFPRLRILQQIRKQLNPGGMLIQFQYSPLSEKLLSRYFEWRRVYEIRNFPPAWVYVCTPRVVLA</sequence>
<keyword evidence="2 5" id="KW-0808">Transferase</keyword>
<dbReference type="KEGG" id="kle:AO703_10855"/>
<feature type="domain" description="Ribosomal RNA adenine methylase transferase N-terminal" evidence="4">
    <location>
        <begin position="40"/>
        <end position="191"/>
    </location>
</feature>
<evidence type="ECO:0000313" key="5">
    <source>
        <dbReference type="EMBL" id="ALR76778.1"/>
    </source>
</evidence>
<keyword evidence="1 5" id="KW-0489">Methyltransferase</keyword>
<name>A0A806X5C7_9ENTR</name>
<accession>A0A806X5C7</accession>
<proteinExistence type="predicted"/>
<keyword evidence="3" id="KW-0949">S-adenosyl-L-methionine</keyword>
<evidence type="ECO:0000256" key="3">
    <source>
        <dbReference type="ARBA" id="ARBA00022691"/>
    </source>
</evidence>
<dbReference type="OrthoDB" id="9805585at2"/>
<gene>
    <name evidence="5" type="ORF">AO703_10855</name>
</gene>
<dbReference type="GO" id="GO:0000179">
    <property type="term" value="F:rRNA (adenine-N6,N6-)-dimethyltransferase activity"/>
    <property type="evidence" value="ECO:0007669"/>
    <property type="project" value="InterPro"/>
</dbReference>
<dbReference type="SUPFAM" id="SSF53335">
    <property type="entry name" value="S-adenosyl-L-methionine-dependent methyltransferases"/>
    <property type="match status" value="1"/>
</dbReference>
<reference evidence="6" key="1">
    <citation type="submission" date="2015-10" db="EMBL/GenBank/DDBJ databases">
        <title>Complete Genome Sequencing of Klebsiella sp. strain G5.</title>
        <authorList>
            <person name="Chan K.-G."/>
            <person name="Chen J.-W."/>
        </authorList>
    </citation>
    <scope>NUCLEOTIDE SEQUENCE [LARGE SCALE GENOMIC DNA]</scope>
    <source>
        <strain evidence="6">G5</strain>
    </source>
</reference>
<dbReference type="Gene3D" id="3.40.50.150">
    <property type="entry name" value="Vaccinia Virus protein VP39"/>
    <property type="match status" value="1"/>
</dbReference>
<dbReference type="EMBL" id="CP012871">
    <property type="protein sequence ID" value="ALR76778.1"/>
    <property type="molecule type" value="Genomic_DNA"/>
</dbReference>
<organism evidence="5 6">
    <name type="scientific">[Enterobacter] lignolyticus</name>
    <dbReference type="NCBI Taxonomy" id="1334193"/>
    <lineage>
        <taxon>Bacteria</taxon>
        <taxon>Pseudomonadati</taxon>
        <taxon>Pseudomonadota</taxon>
        <taxon>Gammaproteobacteria</taxon>
        <taxon>Enterobacterales</taxon>
        <taxon>Enterobacteriaceae</taxon>
        <taxon>Pluralibacter</taxon>
    </lineage>
</organism>
<dbReference type="Proteomes" id="UP000069162">
    <property type="component" value="Chromosome"/>
</dbReference>
<protein>
    <submittedName>
        <fullName evidence="5">Methyltransferase</fullName>
    </submittedName>
</protein>
<dbReference type="RefSeq" id="WP_013366257.1">
    <property type="nucleotide sequence ID" value="NZ_CP012871.1"/>
</dbReference>